<reference evidence="9 10" key="1">
    <citation type="journal article" date="2021" name="Genome Biol. Evol.">
        <title>The evolution of interdependence in a four-way mealybug symbiosis.</title>
        <authorList>
            <person name="Garber A.I."/>
            <person name="Kupper M."/>
            <person name="Laetsch D.R."/>
            <person name="Weldon S.R."/>
            <person name="Ladinsky M.S."/>
            <person name="Bjorkman P.J."/>
            <person name="McCutcheon J.P."/>
        </authorList>
    </citation>
    <scope>NUCLEOTIDE SEQUENCE [LARGE SCALE GENOMIC DNA]</scope>
    <source>
        <strain evidence="9">SOD</strain>
    </source>
</reference>
<evidence type="ECO:0000313" key="9">
    <source>
        <dbReference type="EMBL" id="MBT9431191.1"/>
    </source>
</evidence>
<evidence type="ECO:0000256" key="7">
    <source>
        <dbReference type="SAM" id="Phobius"/>
    </source>
</evidence>
<dbReference type="Pfam" id="PF02203">
    <property type="entry name" value="TarH"/>
    <property type="match status" value="1"/>
</dbReference>
<name>A0ABS5Y858_9GAMM</name>
<keyword evidence="10" id="KW-1185">Reference proteome</keyword>
<evidence type="ECO:0000256" key="2">
    <source>
        <dbReference type="ARBA" id="ARBA00022475"/>
    </source>
</evidence>
<protein>
    <submittedName>
        <fullName evidence="9">Tar ligand binding domain-containing protein</fullName>
    </submittedName>
</protein>
<dbReference type="SUPFAM" id="SSF47170">
    <property type="entry name" value="Aspartate receptor, ligand-binding domain"/>
    <property type="match status" value="1"/>
</dbReference>
<keyword evidence="2" id="KW-1003">Cell membrane</keyword>
<evidence type="ECO:0000256" key="4">
    <source>
        <dbReference type="ARBA" id="ARBA00022989"/>
    </source>
</evidence>
<gene>
    <name evidence="9" type="ORF">JZM24_01685</name>
</gene>
<keyword evidence="4 7" id="KW-1133">Transmembrane helix</keyword>
<keyword evidence="5 7" id="KW-0472">Membrane</keyword>
<dbReference type="Proteomes" id="UP000811282">
    <property type="component" value="Unassembled WGS sequence"/>
</dbReference>
<evidence type="ECO:0000256" key="5">
    <source>
        <dbReference type="ARBA" id="ARBA00023136"/>
    </source>
</evidence>
<dbReference type="EMBL" id="JAFJYC010000001">
    <property type="protein sequence ID" value="MBT9431191.1"/>
    <property type="molecule type" value="Genomic_DNA"/>
</dbReference>
<keyword evidence="3 7" id="KW-0812">Transmembrane</keyword>
<dbReference type="InterPro" id="IPR004090">
    <property type="entry name" value="Chemotax_Me-accpt_rcpt"/>
</dbReference>
<sequence length="107" mass="12197">MLNRLKVVDVILIALVCYGLIQIISGGLFYSVQTQDRHYFKVYQTLREQQTQLSASWVCILQARDGFNQARISVLNGAGPEELCRQTRRHPTILPPCKRPLPACMTH</sequence>
<comment type="subcellular location">
    <subcellularLocation>
        <location evidence="1">Cell membrane</location>
    </subcellularLocation>
</comment>
<dbReference type="PRINTS" id="PR00260">
    <property type="entry name" value="CHEMTRNSDUCR"/>
</dbReference>
<comment type="caution">
    <text evidence="9">The sequence shown here is derived from an EMBL/GenBank/DDBJ whole genome shotgun (WGS) entry which is preliminary data.</text>
</comment>
<accession>A0ABS5Y858</accession>
<evidence type="ECO:0000256" key="6">
    <source>
        <dbReference type="ARBA" id="ARBA00023224"/>
    </source>
</evidence>
<evidence type="ECO:0000259" key="8">
    <source>
        <dbReference type="Pfam" id="PF02203"/>
    </source>
</evidence>
<evidence type="ECO:0000256" key="3">
    <source>
        <dbReference type="ARBA" id="ARBA00022692"/>
    </source>
</evidence>
<proteinExistence type="predicted"/>
<feature type="domain" description="Chemotaxis methyl-accepting receptor Tar-related ligand-binding" evidence="8">
    <location>
        <begin position="1"/>
        <end position="78"/>
    </location>
</feature>
<dbReference type="Gene3D" id="1.20.120.30">
    <property type="entry name" value="Aspartate receptor, ligand-binding domain"/>
    <property type="match status" value="1"/>
</dbReference>
<dbReference type="RefSeq" id="WP_215668350.1">
    <property type="nucleotide sequence ID" value="NZ_JAFJYC010000001.1"/>
</dbReference>
<evidence type="ECO:0000313" key="10">
    <source>
        <dbReference type="Proteomes" id="UP000811282"/>
    </source>
</evidence>
<dbReference type="InterPro" id="IPR003122">
    <property type="entry name" value="Tar_rcpt_lig-bd"/>
</dbReference>
<organism evidence="9 10">
    <name type="scientific">Candidatus Sodalis endolongispinus</name>
    <dbReference type="NCBI Taxonomy" id="2812662"/>
    <lineage>
        <taxon>Bacteria</taxon>
        <taxon>Pseudomonadati</taxon>
        <taxon>Pseudomonadota</taxon>
        <taxon>Gammaproteobacteria</taxon>
        <taxon>Enterobacterales</taxon>
        <taxon>Bruguierivoracaceae</taxon>
        <taxon>Sodalis</taxon>
    </lineage>
</organism>
<feature type="transmembrane region" description="Helical" evidence="7">
    <location>
        <begin position="7"/>
        <end position="30"/>
    </location>
</feature>
<keyword evidence="6" id="KW-0807">Transducer</keyword>
<evidence type="ECO:0000256" key="1">
    <source>
        <dbReference type="ARBA" id="ARBA00004236"/>
    </source>
</evidence>
<dbReference type="InterPro" id="IPR035440">
    <property type="entry name" value="4HB_MCP_dom_sf"/>
</dbReference>